<name>A0AA38CH59_TAXCH</name>
<proteinExistence type="predicted"/>
<accession>A0AA38CH59</accession>
<organism evidence="1 2">
    <name type="scientific">Taxus chinensis</name>
    <name type="common">Chinese yew</name>
    <name type="synonym">Taxus wallichiana var. chinensis</name>
    <dbReference type="NCBI Taxonomy" id="29808"/>
    <lineage>
        <taxon>Eukaryota</taxon>
        <taxon>Viridiplantae</taxon>
        <taxon>Streptophyta</taxon>
        <taxon>Embryophyta</taxon>
        <taxon>Tracheophyta</taxon>
        <taxon>Spermatophyta</taxon>
        <taxon>Pinopsida</taxon>
        <taxon>Pinidae</taxon>
        <taxon>Conifers II</taxon>
        <taxon>Cupressales</taxon>
        <taxon>Taxaceae</taxon>
        <taxon>Taxus</taxon>
    </lineage>
</organism>
<sequence>MEEARIAKICENVSNREERVSEKRKAEDEGYHEGRAFEEPRFMGFFQKRWWRNGPVGQGNASNKSGWRFSGHDVQNQRSFCKDGEIHPRTGANAIPLGVRRSKVEVPSKEHGAREDVKYKQGPDADNECWLFPKSSKANGSKSMNDSLMEKEQGGFLGDETSPLAIISLRELEFKVSNSVKTYRWDLQR</sequence>
<reference evidence="1 2" key="1">
    <citation type="journal article" date="2021" name="Nat. Plants">
        <title>The Taxus genome provides insights into paclitaxel biosynthesis.</title>
        <authorList>
            <person name="Xiong X."/>
            <person name="Gou J."/>
            <person name="Liao Q."/>
            <person name="Li Y."/>
            <person name="Zhou Q."/>
            <person name="Bi G."/>
            <person name="Li C."/>
            <person name="Du R."/>
            <person name="Wang X."/>
            <person name="Sun T."/>
            <person name="Guo L."/>
            <person name="Liang H."/>
            <person name="Lu P."/>
            <person name="Wu Y."/>
            <person name="Zhang Z."/>
            <person name="Ro D.K."/>
            <person name="Shang Y."/>
            <person name="Huang S."/>
            <person name="Yan J."/>
        </authorList>
    </citation>
    <scope>NUCLEOTIDE SEQUENCE [LARGE SCALE GENOMIC DNA]</scope>
    <source>
        <strain evidence="1">Ta-2019</strain>
    </source>
</reference>
<gene>
    <name evidence="1" type="ORF">KI387_012864</name>
</gene>
<keyword evidence="2" id="KW-1185">Reference proteome</keyword>
<evidence type="ECO:0000313" key="2">
    <source>
        <dbReference type="Proteomes" id="UP000824469"/>
    </source>
</evidence>
<comment type="caution">
    <text evidence="1">The sequence shown here is derived from an EMBL/GenBank/DDBJ whole genome shotgun (WGS) entry which is preliminary data.</text>
</comment>
<dbReference type="EMBL" id="JAHRHJ020000009">
    <property type="protein sequence ID" value="KAH9301281.1"/>
    <property type="molecule type" value="Genomic_DNA"/>
</dbReference>
<dbReference type="Proteomes" id="UP000824469">
    <property type="component" value="Unassembled WGS sequence"/>
</dbReference>
<protein>
    <submittedName>
        <fullName evidence="1">Uncharacterized protein</fullName>
    </submittedName>
</protein>
<dbReference type="AlphaFoldDB" id="A0AA38CH59"/>
<evidence type="ECO:0000313" key="1">
    <source>
        <dbReference type="EMBL" id="KAH9301281.1"/>
    </source>
</evidence>
<feature type="non-terminal residue" evidence="1">
    <location>
        <position position="1"/>
    </location>
</feature>